<keyword evidence="2" id="KW-0808">Transferase</keyword>
<gene>
    <name evidence="6" type="ORF">FJZ47_14545</name>
</gene>
<evidence type="ECO:0000313" key="6">
    <source>
        <dbReference type="EMBL" id="MBM3225006.1"/>
    </source>
</evidence>
<accession>A0A937W1B0</accession>
<dbReference type="SUPFAM" id="SSF53448">
    <property type="entry name" value="Nucleotide-diphospho-sugar transferases"/>
    <property type="match status" value="1"/>
</dbReference>
<dbReference type="InterPro" id="IPR029044">
    <property type="entry name" value="Nucleotide-diphossugar_trans"/>
</dbReference>
<dbReference type="Proteomes" id="UP000712673">
    <property type="component" value="Unassembled WGS sequence"/>
</dbReference>
<protein>
    <recommendedName>
        <fullName evidence="8">Glycosyltransferase</fullName>
    </recommendedName>
</protein>
<dbReference type="EMBL" id="VGLS01000456">
    <property type="protein sequence ID" value="MBM3225006.1"/>
    <property type="molecule type" value="Genomic_DNA"/>
</dbReference>
<reference evidence="6" key="1">
    <citation type="submission" date="2019-03" db="EMBL/GenBank/DDBJ databases">
        <title>Lake Tanganyika Metagenome-Assembled Genomes (MAGs).</title>
        <authorList>
            <person name="Tran P."/>
        </authorList>
    </citation>
    <scope>NUCLEOTIDE SEQUENCE</scope>
    <source>
        <strain evidence="6">K_DeepCast_65m_m2_066</strain>
    </source>
</reference>
<keyword evidence="5" id="KW-0472">Membrane</keyword>
<keyword evidence="4" id="KW-1133">Transmembrane helix</keyword>
<evidence type="ECO:0000256" key="5">
    <source>
        <dbReference type="ARBA" id="ARBA00023136"/>
    </source>
</evidence>
<evidence type="ECO:0000256" key="4">
    <source>
        <dbReference type="ARBA" id="ARBA00022989"/>
    </source>
</evidence>
<dbReference type="AlphaFoldDB" id="A0A937W1B0"/>
<sequence length="76" mass="8756">MPKRVARTLACEDAAIERAWQSSTPIYPRVTVQLPVYNEQYVLQRLVEAVLRLQYPRHCLEIQILDDSIDATTAEV</sequence>
<keyword evidence="3" id="KW-0812">Transmembrane</keyword>
<dbReference type="GO" id="GO:0016757">
    <property type="term" value="F:glycosyltransferase activity"/>
    <property type="evidence" value="ECO:0007669"/>
    <property type="project" value="TreeGrafter"/>
</dbReference>
<evidence type="ECO:0000313" key="7">
    <source>
        <dbReference type="Proteomes" id="UP000712673"/>
    </source>
</evidence>
<dbReference type="GO" id="GO:0012505">
    <property type="term" value="C:endomembrane system"/>
    <property type="evidence" value="ECO:0007669"/>
    <property type="project" value="UniProtKB-SubCell"/>
</dbReference>
<evidence type="ECO:0000256" key="1">
    <source>
        <dbReference type="ARBA" id="ARBA00004308"/>
    </source>
</evidence>
<evidence type="ECO:0000256" key="2">
    <source>
        <dbReference type="ARBA" id="ARBA00022679"/>
    </source>
</evidence>
<evidence type="ECO:0008006" key="8">
    <source>
        <dbReference type="Google" id="ProtNLM"/>
    </source>
</evidence>
<proteinExistence type="predicted"/>
<dbReference type="PANTHER" id="PTHR32044">
    <property type="entry name" value="GLUCOMANNAN 4-BETA-MANNOSYLTRANSFERASE 9"/>
    <property type="match status" value="1"/>
</dbReference>
<comment type="subcellular location">
    <subcellularLocation>
        <location evidence="1">Endomembrane system</location>
    </subcellularLocation>
</comment>
<comment type="caution">
    <text evidence="6">The sequence shown here is derived from an EMBL/GenBank/DDBJ whole genome shotgun (WGS) entry which is preliminary data.</text>
</comment>
<dbReference type="PANTHER" id="PTHR32044:SF80">
    <property type="entry name" value="XYLOGLUCAN GLYCOSYLTRANSFERASE 2-RELATED"/>
    <property type="match status" value="1"/>
</dbReference>
<evidence type="ECO:0000256" key="3">
    <source>
        <dbReference type="ARBA" id="ARBA00022692"/>
    </source>
</evidence>
<name>A0A937W1B0_UNCTE</name>
<organism evidence="6 7">
    <name type="scientific">Tectimicrobiota bacterium</name>
    <dbReference type="NCBI Taxonomy" id="2528274"/>
    <lineage>
        <taxon>Bacteria</taxon>
        <taxon>Pseudomonadati</taxon>
        <taxon>Nitrospinota/Tectimicrobiota group</taxon>
        <taxon>Candidatus Tectimicrobiota</taxon>
    </lineage>
</organism>
<dbReference type="Gene3D" id="3.90.550.10">
    <property type="entry name" value="Spore Coat Polysaccharide Biosynthesis Protein SpsA, Chain A"/>
    <property type="match status" value="1"/>
</dbReference>